<dbReference type="InterPro" id="IPR036890">
    <property type="entry name" value="HATPase_C_sf"/>
</dbReference>
<comment type="catalytic activity">
    <reaction evidence="1">
        <text>ATP + protein L-histidine = ADP + protein N-phospho-L-histidine.</text>
        <dbReference type="EC" id="2.7.13.3"/>
    </reaction>
</comment>
<evidence type="ECO:0000256" key="5">
    <source>
        <dbReference type="ARBA" id="ARBA00022741"/>
    </source>
</evidence>
<dbReference type="EMBL" id="JAPWGM010000002">
    <property type="protein sequence ID" value="MCZ4244155.1"/>
    <property type="molecule type" value="Genomic_DNA"/>
</dbReference>
<evidence type="ECO:0000313" key="11">
    <source>
        <dbReference type="EMBL" id="MCZ4244155.1"/>
    </source>
</evidence>
<comment type="caution">
    <text evidence="11">The sequence shown here is derived from an EMBL/GenBank/DDBJ whole genome shotgun (WGS) entry which is preliminary data.</text>
</comment>
<dbReference type="InterPro" id="IPR011712">
    <property type="entry name" value="Sig_transdc_His_kin_sub3_dim/P"/>
</dbReference>
<dbReference type="Gene3D" id="3.30.565.10">
    <property type="entry name" value="Histidine kinase-like ATPase, C-terminal domain"/>
    <property type="match status" value="1"/>
</dbReference>
<reference evidence="11" key="1">
    <citation type="submission" date="2022-12" db="EMBL/GenBank/DDBJ databases">
        <title>Genome sequence of HCMS5-2.</title>
        <authorList>
            <person name="Woo H."/>
        </authorList>
    </citation>
    <scope>NUCLEOTIDE SEQUENCE</scope>
    <source>
        <strain evidence="11">HCMS5-2</strain>
    </source>
</reference>
<dbReference type="Pfam" id="PF02518">
    <property type="entry name" value="HATPase_c"/>
    <property type="match status" value="1"/>
</dbReference>
<gene>
    <name evidence="11" type="ORF">O0955_09065</name>
</gene>
<evidence type="ECO:0000256" key="4">
    <source>
        <dbReference type="ARBA" id="ARBA00022679"/>
    </source>
</evidence>
<keyword evidence="8" id="KW-0902">Two-component regulatory system</keyword>
<protein>
    <recommendedName>
        <fullName evidence="2">histidine kinase</fullName>
        <ecNumber evidence="2">2.7.13.3</ecNumber>
    </recommendedName>
</protein>
<evidence type="ECO:0000256" key="6">
    <source>
        <dbReference type="ARBA" id="ARBA00022777"/>
    </source>
</evidence>
<keyword evidence="9" id="KW-0472">Membrane</keyword>
<feature type="transmembrane region" description="Helical" evidence="9">
    <location>
        <begin position="58"/>
        <end position="77"/>
    </location>
</feature>
<evidence type="ECO:0000256" key="2">
    <source>
        <dbReference type="ARBA" id="ARBA00012438"/>
    </source>
</evidence>
<dbReference type="PANTHER" id="PTHR24421:SF10">
    <property type="entry name" value="NITRATE_NITRITE SENSOR PROTEIN NARQ"/>
    <property type="match status" value="1"/>
</dbReference>
<evidence type="ECO:0000256" key="9">
    <source>
        <dbReference type="SAM" id="Phobius"/>
    </source>
</evidence>
<evidence type="ECO:0000256" key="7">
    <source>
        <dbReference type="ARBA" id="ARBA00022840"/>
    </source>
</evidence>
<keyword evidence="9" id="KW-1133">Transmembrane helix</keyword>
<sequence>MSICIIILSTIIKTSESILLLNPCRTIKESLLPQLNCFTPISDRLSILFLSIGLLEKWWPEILIFTGFILLLAYVVYRNYAFSKSKYFEQQKFIKLERQRISGEIHDEIGAGISAIKLYAELATKKREDVDEIKQINIMINELALKINEIVWSTNAESDDLESLLYYIEEQTRNLFKHSEIIFEASIPQNIPNLAMDSQSRRNCYLLVKEVAHNTIKHSKAKKVKLEIVIQNGIIIFSIKDDGIGFDPNLTKINSMGLTNVKQRIEKLKGELVIENYKGTEILIRIPLEGNVAPNSKPIFE</sequence>
<evidence type="ECO:0000259" key="10">
    <source>
        <dbReference type="PROSITE" id="PS50109"/>
    </source>
</evidence>
<dbReference type="RefSeq" id="WP_269427221.1">
    <property type="nucleotide sequence ID" value="NZ_JAPWGM010000002.1"/>
</dbReference>
<keyword evidence="7" id="KW-0067">ATP-binding</keyword>
<dbReference type="Gene3D" id="1.20.5.1930">
    <property type="match status" value="1"/>
</dbReference>
<dbReference type="SMART" id="SM00387">
    <property type="entry name" value="HATPase_c"/>
    <property type="match status" value="1"/>
</dbReference>
<dbReference type="InterPro" id="IPR005467">
    <property type="entry name" value="His_kinase_dom"/>
</dbReference>
<dbReference type="InterPro" id="IPR050482">
    <property type="entry name" value="Sensor_HK_TwoCompSys"/>
</dbReference>
<feature type="domain" description="Histidine kinase" evidence="10">
    <location>
        <begin position="104"/>
        <end position="290"/>
    </location>
</feature>
<dbReference type="PROSITE" id="PS50109">
    <property type="entry name" value="HIS_KIN"/>
    <property type="match status" value="1"/>
</dbReference>
<dbReference type="EC" id="2.7.13.3" evidence="2"/>
<keyword evidence="5" id="KW-0547">Nucleotide-binding</keyword>
<evidence type="ECO:0000256" key="1">
    <source>
        <dbReference type="ARBA" id="ARBA00000085"/>
    </source>
</evidence>
<dbReference type="PANTHER" id="PTHR24421">
    <property type="entry name" value="NITRATE/NITRITE SENSOR PROTEIN NARX-RELATED"/>
    <property type="match status" value="1"/>
</dbReference>
<keyword evidence="9" id="KW-0812">Transmembrane</keyword>
<evidence type="ECO:0000256" key="3">
    <source>
        <dbReference type="ARBA" id="ARBA00022553"/>
    </source>
</evidence>
<evidence type="ECO:0000313" key="12">
    <source>
        <dbReference type="Proteomes" id="UP001144347"/>
    </source>
</evidence>
<dbReference type="GO" id="GO:0016301">
    <property type="term" value="F:kinase activity"/>
    <property type="evidence" value="ECO:0007669"/>
    <property type="project" value="UniProtKB-KW"/>
</dbReference>
<keyword evidence="6 11" id="KW-0418">Kinase</keyword>
<evidence type="ECO:0000256" key="8">
    <source>
        <dbReference type="ARBA" id="ARBA00023012"/>
    </source>
</evidence>
<dbReference type="SUPFAM" id="SSF55874">
    <property type="entry name" value="ATPase domain of HSP90 chaperone/DNA topoisomerase II/histidine kinase"/>
    <property type="match status" value="1"/>
</dbReference>
<dbReference type="Proteomes" id="UP001144347">
    <property type="component" value="Unassembled WGS sequence"/>
</dbReference>
<dbReference type="Pfam" id="PF07730">
    <property type="entry name" value="HisKA_3"/>
    <property type="match status" value="1"/>
</dbReference>
<name>A0ABT4L898_9SPHI</name>
<organism evidence="11 12">
    <name type="scientific">Pedobacter punctiformis</name>
    <dbReference type="NCBI Taxonomy" id="3004097"/>
    <lineage>
        <taxon>Bacteria</taxon>
        <taxon>Pseudomonadati</taxon>
        <taxon>Bacteroidota</taxon>
        <taxon>Sphingobacteriia</taxon>
        <taxon>Sphingobacteriales</taxon>
        <taxon>Sphingobacteriaceae</taxon>
        <taxon>Pedobacter</taxon>
    </lineage>
</organism>
<dbReference type="InterPro" id="IPR003594">
    <property type="entry name" value="HATPase_dom"/>
</dbReference>
<dbReference type="CDD" id="cd16917">
    <property type="entry name" value="HATPase_UhpB-NarQ-NarX-like"/>
    <property type="match status" value="1"/>
</dbReference>
<keyword evidence="12" id="KW-1185">Reference proteome</keyword>
<keyword evidence="4" id="KW-0808">Transferase</keyword>
<accession>A0ABT4L898</accession>
<keyword evidence="3" id="KW-0597">Phosphoprotein</keyword>
<proteinExistence type="predicted"/>